<feature type="transmembrane region" description="Helical" evidence="5">
    <location>
        <begin position="37"/>
        <end position="57"/>
    </location>
</feature>
<evidence type="ECO:0000256" key="2">
    <source>
        <dbReference type="ARBA" id="ARBA00022692"/>
    </source>
</evidence>
<keyword evidence="3 5" id="KW-1133">Transmembrane helix</keyword>
<feature type="transmembrane region" description="Helical" evidence="5">
    <location>
        <begin position="69"/>
        <end position="91"/>
    </location>
</feature>
<name>A0A1H5YQU4_9ACTN</name>
<evidence type="ECO:0000256" key="3">
    <source>
        <dbReference type="ARBA" id="ARBA00022989"/>
    </source>
</evidence>
<dbReference type="SUPFAM" id="SSF81343">
    <property type="entry name" value="Fumarate reductase respiratory complex transmembrane subunits"/>
    <property type="match status" value="1"/>
</dbReference>
<organism evidence="6 7">
    <name type="scientific">Nonomuraea solani</name>
    <dbReference type="NCBI Taxonomy" id="1144553"/>
    <lineage>
        <taxon>Bacteria</taxon>
        <taxon>Bacillati</taxon>
        <taxon>Actinomycetota</taxon>
        <taxon>Actinomycetes</taxon>
        <taxon>Streptosporangiales</taxon>
        <taxon>Streptosporangiaceae</taxon>
        <taxon>Nonomuraea</taxon>
    </lineage>
</organism>
<dbReference type="InterPro" id="IPR003510">
    <property type="entry name" value="Fumarate_red_C"/>
</dbReference>
<keyword evidence="7" id="KW-1185">Reference proteome</keyword>
<keyword evidence="2 5" id="KW-0812">Transmembrane</keyword>
<protein>
    <submittedName>
        <fullName evidence="6">Fumarate reductase subunit C</fullName>
    </submittedName>
</protein>
<accession>A0A1H5YQU4</accession>
<keyword evidence="1" id="KW-1003">Cell membrane</keyword>
<dbReference type="Gene3D" id="1.20.1300.10">
    <property type="entry name" value="Fumarate reductase/succinate dehydrogenase, transmembrane subunit"/>
    <property type="match status" value="1"/>
</dbReference>
<dbReference type="OrthoDB" id="8909678at2"/>
<keyword evidence="4 5" id="KW-0472">Membrane</keyword>
<proteinExistence type="predicted"/>
<dbReference type="Proteomes" id="UP000236732">
    <property type="component" value="Unassembled WGS sequence"/>
</dbReference>
<dbReference type="AlphaFoldDB" id="A0A1H5YQU4"/>
<dbReference type="RefSeq" id="WP_103955061.1">
    <property type="nucleotide sequence ID" value="NZ_FNVT01000002.1"/>
</dbReference>
<feature type="transmembrane region" description="Helical" evidence="5">
    <location>
        <begin position="111"/>
        <end position="129"/>
    </location>
</feature>
<evidence type="ECO:0000256" key="1">
    <source>
        <dbReference type="ARBA" id="ARBA00022475"/>
    </source>
</evidence>
<evidence type="ECO:0000313" key="7">
    <source>
        <dbReference type="Proteomes" id="UP000236732"/>
    </source>
</evidence>
<gene>
    <name evidence="6" type="ORF">SAMN05444920_102374</name>
</gene>
<dbReference type="EMBL" id="FNVT01000002">
    <property type="protein sequence ID" value="SEG26170.1"/>
    <property type="molecule type" value="Genomic_DNA"/>
</dbReference>
<dbReference type="Pfam" id="PF02300">
    <property type="entry name" value="Fumarate_red_C"/>
    <property type="match status" value="1"/>
</dbReference>
<evidence type="ECO:0000256" key="5">
    <source>
        <dbReference type="SAM" id="Phobius"/>
    </source>
</evidence>
<evidence type="ECO:0000313" key="6">
    <source>
        <dbReference type="EMBL" id="SEG26170.1"/>
    </source>
</evidence>
<evidence type="ECO:0000256" key="4">
    <source>
        <dbReference type="ARBA" id="ARBA00023136"/>
    </source>
</evidence>
<dbReference type="GO" id="GO:0016020">
    <property type="term" value="C:membrane"/>
    <property type="evidence" value="ECO:0007669"/>
    <property type="project" value="InterPro"/>
</dbReference>
<dbReference type="InterPro" id="IPR034804">
    <property type="entry name" value="SQR/QFR_C/D"/>
</dbReference>
<sequence length="133" mass="14944">MTAGDRATAYRPRRDPLWFARTRTYTLFVLRELTSVFVAWSIVFLLMLVDAVLGGSLERFADLAARPWMIAVNVVALAATVFHTITFLNLAPKATVVRLDGYRLPAWMIQGGNHSLWLAVSAVIAFFVLRGFR</sequence>
<reference evidence="6 7" key="1">
    <citation type="submission" date="2016-10" db="EMBL/GenBank/DDBJ databases">
        <authorList>
            <person name="de Groot N.N."/>
        </authorList>
    </citation>
    <scope>NUCLEOTIDE SEQUENCE [LARGE SCALE GENOMIC DNA]</scope>
    <source>
        <strain evidence="6 7">CGMCC 4.7037</strain>
    </source>
</reference>